<dbReference type="InterPro" id="IPR011907">
    <property type="entry name" value="RNase_III"/>
</dbReference>
<dbReference type="GO" id="GO:0008033">
    <property type="term" value="P:tRNA processing"/>
    <property type="evidence" value="ECO:0007669"/>
    <property type="project" value="UniProtKB-KW"/>
</dbReference>
<evidence type="ECO:0000256" key="9">
    <source>
        <dbReference type="ARBA" id="ARBA00022722"/>
    </source>
</evidence>
<dbReference type="PROSITE" id="PS50142">
    <property type="entry name" value="RNASE_3_2"/>
    <property type="match status" value="1"/>
</dbReference>
<dbReference type="HOGENOM" id="CLU_000907_1_3_0"/>
<feature type="domain" description="RNase III" evidence="17">
    <location>
        <begin position="11"/>
        <end position="140"/>
    </location>
</feature>
<dbReference type="GO" id="GO:0046872">
    <property type="term" value="F:metal ion binding"/>
    <property type="evidence" value="ECO:0007669"/>
    <property type="project" value="UniProtKB-KW"/>
</dbReference>
<sequence>MTPRYSTQRSLNELESALNYRFGKIDLLQDALTHKSYMADPRQGRQSNNERLEFLGDTVLGLVIAEHLMSTHPDYPEGTLSKFKGRIVSEPSLAEISRTLDIGSYLRVGKGEELTQGREKSSILADALEAVIAAIYLDGGLAAARAFILTHFKKAIETTVSVASILDYKTDLQEYCQRELEILPQYEIVAQRGPDHQKEFDVQVLIRGRSYGEGSGRSKKEAEQKAAQAALARLARTTRDL</sequence>
<evidence type="ECO:0000256" key="6">
    <source>
        <dbReference type="ARBA" id="ARBA00022552"/>
    </source>
</evidence>
<comment type="subunit">
    <text evidence="4 15">Homodimer.</text>
</comment>
<dbReference type="GO" id="GO:0019843">
    <property type="term" value="F:rRNA binding"/>
    <property type="evidence" value="ECO:0007669"/>
    <property type="project" value="UniProtKB-KW"/>
</dbReference>
<dbReference type="EMBL" id="AP012342">
    <property type="protein sequence ID" value="BAM07610.1"/>
    <property type="molecule type" value="Genomic_DNA"/>
</dbReference>
<keyword evidence="12 15" id="KW-0378">Hydrolase</keyword>
<keyword evidence="19" id="KW-1185">Reference proteome</keyword>
<organism evidence="18 19">
    <name type="scientific">Leptospirillum ferrooxidans (strain C2-3)</name>
    <dbReference type="NCBI Taxonomy" id="1162668"/>
    <lineage>
        <taxon>Bacteria</taxon>
        <taxon>Pseudomonadati</taxon>
        <taxon>Nitrospirota</taxon>
        <taxon>Nitrospiria</taxon>
        <taxon>Nitrospirales</taxon>
        <taxon>Nitrospiraceae</taxon>
        <taxon>Leptospirillum</taxon>
    </lineage>
</organism>
<name>I0IQR1_LEPFC</name>
<dbReference type="InterPro" id="IPR000999">
    <property type="entry name" value="RNase_III_dom"/>
</dbReference>
<dbReference type="AlphaFoldDB" id="I0IQR1"/>
<dbReference type="OrthoDB" id="9805026at2"/>
<dbReference type="SMART" id="SM00535">
    <property type="entry name" value="RIBOc"/>
    <property type="match status" value="1"/>
</dbReference>
<dbReference type="GO" id="GO:0006364">
    <property type="term" value="P:rRNA processing"/>
    <property type="evidence" value="ECO:0007669"/>
    <property type="project" value="UniProtKB-UniRule"/>
</dbReference>
<gene>
    <name evidence="15" type="primary">rnc</name>
    <name evidence="18" type="ordered locus">LFE_1933</name>
</gene>
<evidence type="ECO:0000256" key="2">
    <source>
        <dbReference type="ARBA" id="ARBA00004496"/>
    </source>
</evidence>
<dbReference type="PANTHER" id="PTHR11207">
    <property type="entry name" value="RIBONUCLEASE III"/>
    <property type="match status" value="1"/>
</dbReference>
<evidence type="ECO:0000313" key="18">
    <source>
        <dbReference type="EMBL" id="BAM07610.1"/>
    </source>
</evidence>
<comment type="catalytic activity">
    <reaction evidence="1 15">
        <text>Endonucleolytic cleavage to 5'-phosphomonoester.</text>
        <dbReference type="EC" id="3.1.26.3"/>
    </reaction>
</comment>
<evidence type="ECO:0000256" key="7">
    <source>
        <dbReference type="ARBA" id="ARBA00022664"/>
    </source>
</evidence>
<dbReference type="PATRIC" id="fig|1162668.3.peg.2296"/>
<keyword evidence="15" id="KW-0699">rRNA-binding</keyword>
<feature type="binding site" evidence="15">
    <location>
        <position position="129"/>
    </location>
    <ligand>
        <name>Mg(2+)</name>
        <dbReference type="ChEBI" id="CHEBI:18420"/>
    </ligand>
</feature>
<dbReference type="GO" id="GO:0006397">
    <property type="term" value="P:mRNA processing"/>
    <property type="evidence" value="ECO:0007669"/>
    <property type="project" value="UniProtKB-UniRule"/>
</dbReference>
<keyword evidence="11 15" id="KW-0255">Endonuclease</keyword>
<keyword evidence="13 15" id="KW-0460">Magnesium</keyword>
<dbReference type="SUPFAM" id="SSF69065">
    <property type="entry name" value="RNase III domain-like"/>
    <property type="match status" value="1"/>
</dbReference>
<dbReference type="FunFam" id="3.30.160.20:FF:000003">
    <property type="entry name" value="Ribonuclease 3"/>
    <property type="match status" value="1"/>
</dbReference>
<comment type="function">
    <text evidence="15">Digests double-stranded RNA. Involved in the processing of primary rRNA transcript to yield the immediate precursors to the large and small rRNAs (23S and 16S). Processes some mRNAs, and tRNAs when they are encoded in the rRNA operon. Processes pre-crRNA and tracrRNA of type II CRISPR loci if present in the organism.</text>
</comment>
<evidence type="ECO:0000256" key="13">
    <source>
        <dbReference type="ARBA" id="ARBA00022842"/>
    </source>
</evidence>
<evidence type="ECO:0000256" key="4">
    <source>
        <dbReference type="ARBA" id="ARBA00011738"/>
    </source>
</evidence>
<dbReference type="FunFam" id="1.10.1520.10:FF:000001">
    <property type="entry name" value="Ribonuclease 3"/>
    <property type="match status" value="1"/>
</dbReference>
<dbReference type="InterPro" id="IPR014720">
    <property type="entry name" value="dsRBD_dom"/>
</dbReference>
<dbReference type="eggNOG" id="COG0571">
    <property type="taxonomic scope" value="Bacteria"/>
</dbReference>
<dbReference type="GO" id="GO:0004525">
    <property type="term" value="F:ribonuclease III activity"/>
    <property type="evidence" value="ECO:0007669"/>
    <property type="project" value="UniProtKB-UniRule"/>
</dbReference>
<dbReference type="PROSITE" id="PS50137">
    <property type="entry name" value="DS_RBD"/>
    <property type="match status" value="1"/>
</dbReference>
<dbReference type="GO" id="GO:0005737">
    <property type="term" value="C:cytoplasm"/>
    <property type="evidence" value="ECO:0007669"/>
    <property type="project" value="UniProtKB-SubCell"/>
</dbReference>
<dbReference type="CDD" id="cd00593">
    <property type="entry name" value="RIBOc"/>
    <property type="match status" value="1"/>
</dbReference>
<dbReference type="SUPFAM" id="SSF54768">
    <property type="entry name" value="dsRNA-binding domain-like"/>
    <property type="match status" value="1"/>
</dbReference>
<keyword evidence="10 15" id="KW-0479">Metal-binding</keyword>
<keyword evidence="14 15" id="KW-0694">RNA-binding</keyword>
<feature type="active site" evidence="15">
    <location>
        <position position="57"/>
    </location>
</feature>
<dbReference type="Gene3D" id="3.30.160.20">
    <property type="match status" value="1"/>
</dbReference>
<feature type="domain" description="DRBM" evidence="16">
    <location>
        <begin position="167"/>
        <end position="236"/>
    </location>
</feature>
<dbReference type="CDD" id="cd10845">
    <property type="entry name" value="DSRM_RNAse_III_family"/>
    <property type="match status" value="1"/>
</dbReference>
<dbReference type="Proteomes" id="UP000007382">
    <property type="component" value="Chromosome"/>
</dbReference>
<evidence type="ECO:0000256" key="14">
    <source>
        <dbReference type="ARBA" id="ARBA00022884"/>
    </source>
</evidence>
<evidence type="ECO:0000259" key="17">
    <source>
        <dbReference type="PROSITE" id="PS50142"/>
    </source>
</evidence>
<dbReference type="SMART" id="SM00358">
    <property type="entry name" value="DSRM"/>
    <property type="match status" value="1"/>
</dbReference>
<comment type="similarity">
    <text evidence="3">Belongs to the ribonuclease III family.</text>
</comment>
<feature type="binding site" evidence="15">
    <location>
        <position position="53"/>
    </location>
    <ligand>
        <name>Mg(2+)</name>
        <dbReference type="ChEBI" id="CHEBI:18420"/>
    </ligand>
</feature>
<dbReference type="EC" id="3.1.26.3" evidence="15"/>
<comment type="subcellular location">
    <subcellularLocation>
        <location evidence="2 15">Cytoplasm</location>
    </subcellularLocation>
</comment>
<evidence type="ECO:0000256" key="10">
    <source>
        <dbReference type="ARBA" id="ARBA00022723"/>
    </source>
</evidence>
<feature type="active site" evidence="15">
    <location>
        <position position="129"/>
    </location>
</feature>
<dbReference type="HAMAP" id="MF_00104">
    <property type="entry name" value="RNase_III"/>
    <property type="match status" value="1"/>
</dbReference>
<evidence type="ECO:0000256" key="12">
    <source>
        <dbReference type="ARBA" id="ARBA00022801"/>
    </source>
</evidence>
<evidence type="ECO:0000256" key="8">
    <source>
        <dbReference type="ARBA" id="ARBA00022694"/>
    </source>
</evidence>
<dbReference type="GO" id="GO:0003725">
    <property type="term" value="F:double-stranded RNA binding"/>
    <property type="evidence" value="ECO:0007669"/>
    <property type="project" value="TreeGrafter"/>
</dbReference>
<reference evidence="18 19" key="1">
    <citation type="journal article" date="2012" name="J. Bacteriol.">
        <title>Complete Genome Sequence of Leptospirillum ferrooxidans Strain C2-3, Isolated from a Fresh Volcanic Ash Deposit on the Island of Miyake, Japan.</title>
        <authorList>
            <person name="Fujimura R."/>
            <person name="Sato Y."/>
            <person name="Nishizawa T."/>
            <person name="Oshima K."/>
            <person name="Kim S.-W."/>
            <person name="Hattori M."/>
            <person name="Kamijo T."/>
            <person name="Ohta H."/>
        </authorList>
    </citation>
    <scope>NUCLEOTIDE SEQUENCE [LARGE SCALE GENOMIC DNA]</scope>
    <source>
        <strain evidence="18 19">C2-3</strain>
    </source>
</reference>
<evidence type="ECO:0000259" key="16">
    <source>
        <dbReference type="PROSITE" id="PS50137"/>
    </source>
</evidence>
<dbReference type="KEGG" id="lfc:LFE_1933"/>
<dbReference type="NCBIfam" id="TIGR02191">
    <property type="entry name" value="RNaseIII"/>
    <property type="match status" value="1"/>
</dbReference>
<dbReference type="Pfam" id="PF00035">
    <property type="entry name" value="dsrm"/>
    <property type="match status" value="1"/>
</dbReference>
<keyword evidence="8 15" id="KW-0819">tRNA processing</keyword>
<keyword evidence="6 15" id="KW-0698">rRNA processing</keyword>
<proteinExistence type="inferred from homology"/>
<accession>I0IQR1</accession>
<evidence type="ECO:0000256" key="5">
    <source>
        <dbReference type="ARBA" id="ARBA00022490"/>
    </source>
</evidence>
<dbReference type="RefSeq" id="WP_014450094.1">
    <property type="nucleotide sequence ID" value="NC_017094.1"/>
</dbReference>
<evidence type="ECO:0000256" key="3">
    <source>
        <dbReference type="ARBA" id="ARBA00010183"/>
    </source>
</evidence>
<comment type="cofactor">
    <cofactor evidence="15">
        <name>Mg(2+)</name>
        <dbReference type="ChEBI" id="CHEBI:18420"/>
    </cofactor>
</comment>
<dbReference type="InterPro" id="IPR036389">
    <property type="entry name" value="RNase_III_sf"/>
</dbReference>
<evidence type="ECO:0000256" key="15">
    <source>
        <dbReference type="HAMAP-Rule" id="MF_00104"/>
    </source>
</evidence>
<dbReference type="GO" id="GO:0010468">
    <property type="term" value="P:regulation of gene expression"/>
    <property type="evidence" value="ECO:0007669"/>
    <property type="project" value="TreeGrafter"/>
</dbReference>
<dbReference type="Pfam" id="PF14622">
    <property type="entry name" value="Ribonucleas_3_3"/>
    <property type="match status" value="1"/>
</dbReference>
<dbReference type="GO" id="GO:0042802">
    <property type="term" value="F:identical protein binding"/>
    <property type="evidence" value="ECO:0007669"/>
    <property type="project" value="UniProtKB-ARBA"/>
</dbReference>
<keyword evidence="9 15" id="KW-0540">Nuclease</keyword>
<evidence type="ECO:0000313" key="19">
    <source>
        <dbReference type="Proteomes" id="UP000007382"/>
    </source>
</evidence>
<protein>
    <recommendedName>
        <fullName evidence="15">Ribonuclease 3</fullName>
        <ecNumber evidence="15">3.1.26.3</ecNumber>
    </recommendedName>
    <alternativeName>
        <fullName evidence="15">Ribonuclease III</fullName>
        <shortName evidence="15">RNase III</shortName>
    </alternativeName>
</protein>
<feature type="binding site" evidence="15">
    <location>
        <position position="126"/>
    </location>
    <ligand>
        <name>Mg(2+)</name>
        <dbReference type="ChEBI" id="CHEBI:18420"/>
    </ligand>
</feature>
<dbReference type="PANTHER" id="PTHR11207:SF0">
    <property type="entry name" value="RIBONUCLEASE 3"/>
    <property type="match status" value="1"/>
</dbReference>
<dbReference type="STRING" id="1162668.LFE_1933"/>
<keyword evidence="5 15" id="KW-0963">Cytoplasm</keyword>
<evidence type="ECO:0000256" key="1">
    <source>
        <dbReference type="ARBA" id="ARBA00000109"/>
    </source>
</evidence>
<keyword evidence="7 15" id="KW-0507">mRNA processing</keyword>
<evidence type="ECO:0000256" key="11">
    <source>
        <dbReference type="ARBA" id="ARBA00022759"/>
    </source>
</evidence>
<dbReference type="Gene3D" id="1.10.1520.10">
    <property type="entry name" value="Ribonuclease III domain"/>
    <property type="match status" value="1"/>
</dbReference>
<reference evidence="19" key="2">
    <citation type="submission" date="2012-03" db="EMBL/GenBank/DDBJ databases">
        <title>The complete genome sequence of the pioneer microbe on fresh volcanic deposit, Leptospirillum ferrooxidans strain C2-3.</title>
        <authorList>
            <person name="Fujimura R."/>
            <person name="Sato Y."/>
            <person name="Nishizawa T."/>
            <person name="Nanba K."/>
            <person name="Oshima K."/>
            <person name="Hattori M."/>
            <person name="Kamijo T."/>
            <person name="Ohta H."/>
        </authorList>
    </citation>
    <scope>NUCLEOTIDE SEQUENCE [LARGE SCALE GENOMIC DNA]</scope>
    <source>
        <strain evidence="19">C2-3</strain>
    </source>
</reference>